<evidence type="ECO:0000259" key="4">
    <source>
        <dbReference type="Pfam" id="PF01420"/>
    </source>
</evidence>
<comment type="similarity">
    <text evidence="1">Belongs to the type-I restriction system S methylase family.</text>
</comment>
<keyword evidence="5" id="KW-0540">Nuclease</keyword>
<evidence type="ECO:0000313" key="5">
    <source>
        <dbReference type="EMBL" id="MEW7311245.1"/>
    </source>
</evidence>
<dbReference type="EC" id="3.1.21.-" evidence="5"/>
<dbReference type="Proteomes" id="UP001555342">
    <property type="component" value="Unassembled WGS sequence"/>
</dbReference>
<dbReference type="CDD" id="cd17259">
    <property type="entry name" value="RMtype1_S_StySKI-TRD2-CR2_like"/>
    <property type="match status" value="1"/>
</dbReference>
<reference evidence="5 7" key="1">
    <citation type="submission" date="2024-07" db="EMBL/GenBank/DDBJ databases">
        <authorList>
            <person name="Wang L."/>
        </authorList>
    </citation>
    <scope>NUCLEOTIDE SEQUENCE [LARGE SCALE GENOMIC DNA]</scope>
    <source>
        <strain evidence="5 7">WL359</strain>
    </source>
</reference>
<dbReference type="RefSeq" id="WP_367593609.1">
    <property type="nucleotide sequence ID" value="NZ_JBFMVT010000002.1"/>
</dbReference>
<dbReference type="Gene3D" id="3.90.220.20">
    <property type="entry name" value="DNA methylase specificity domains"/>
    <property type="match status" value="2"/>
</dbReference>
<feature type="domain" description="Type I restriction modification DNA specificity" evidence="4">
    <location>
        <begin position="9"/>
        <end position="186"/>
    </location>
</feature>
<sequence>MAEAFGNLPDGWVATDLGEYLYLKNGFAFKSNDYVLPSDTTYPVIRISDLDGSVATSEKAVHVQNAPVGFEIIKGDLLIAMSGATTGKLGLFIDKIPALQNQRVGKLMFCAEKYGNITYRNYLLSYLSSDILKIAYGGAQPNISGKAIESLVIPFAPYEEQKVITAKLDVIIALVDSIKTRLDQIPQSLKRFRQAVLSAAVSGRLTADWRGSHTYHSVNLNLSKYNISTSFSTNWKVKVLSDSCSIISGNAFKSTEFNDSDGVPVIKISNVQYGDFEIKNQQFLPLPYLTQFERYQIKPGDVLMALTRPITNDTLKVCRYPEGQPVGVLNQRVCKFSFSNSTEKYFFEVLFQSDYFKVQVSDKLSETLQPNLSPKDLKNLIVVLPGEFEQKEILRRVEKLFAWADNIEKQVAEAQKRVNNLTQSILAKAFRGELTEQWRKDNPDLISGENSAAALLERIKAERAAQTKKPKKKV</sequence>
<dbReference type="SUPFAM" id="SSF116734">
    <property type="entry name" value="DNA methylase specificity domain"/>
    <property type="match status" value="2"/>
</dbReference>
<dbReference type="InterPro" id="IPR044946">
    <property type="entry name" value="Restrct_endonuc_typeI_TRD_sf"/>
</dbReference>
<proteinExistence type="inferred from homology"/>
<organism evidence="5 7">
    <name type="scientific">Buttiauxella gaviniae</name>
    <dbReference type="NCBI Taxonomy" id="82990"/>
    <lineage>
        <taxon>Bacteria</taxon>
        <taxon>Pseudomonadati</taxon>
        <taxon>Pseudomonadota</taxon>
        <taxon>Gammaproteobacteria</taxon>
        <taxon>Enterobacterales</taxon>
        <taxon>Enterobacteriaceae</taxon>
        <taxon>Buttiauxella</taxon>
    </lineage>
</organism>
<keyword evidence="5" id="KW-0255">Endonuclease</keyword>
<keyword evidence="5" id="KW-0378">Hydrolase</keyword>
<gene>
    <name evidence="5" type="ORF">AB1E22_00690</name>
    <name evidence="6" type="ORF">AB1E22_21775</name>
</gene>
<keyword evidence="3" id="KW-0238">DNA-binding</keyword>
<dbReference type="InterPro" id="IPR000055">
    <property type="entry name" value="Restrct_endonuc_typeI_TRD"/>
</dbReference>
<evidence type="ECO:0000313" key="6">
    <source>
        <dbReference type="EMBL" id="MEW7315306.1"/>
    </source>
</evidence>
<dbReference type="InterPro" id="IPR051212">
    <property type="entry name" value="Type-I_RE_S_subunit"/>
</dbReference>
<protein>
    <submittedName>
        <fullName evidence="5">Restriction endonuclease subunit S</fullName>
        <ecNumber evidence="5">3.1.21.-</ecNumber>
    </submittedName>
</protein>
<keyword evidence="7" id="KW-1185">Reference proteome</keyword>
<dbReference type="Pfam" id="PF01420">
    <property type="entry name" value="Methylase_S"/>
    <property type="match status" value="2"/>
</dbReference>
<evidence type="ECO:0000256" key="1">
    <source>
        <dbReference type="ARBA" id="ARBA00010923"/>
    </source>
</evidence>
<dbReference type="PANTHER" id="PTHR43140">
    <property type="entry name" value="TYPE-1 RESTRICTION ENZYME ECOKI SPECIFICITY PROTEIN"/>
    <property type="match status" value="1"/>
</dbReference>
<dbReference type="GO" id="GO:0016787">
    <property type="term" value="F:hydrolase activity"/>
    <property type="evidence" value="ECO:0007669"/>
    <property type="project" value="UniProtKB-KW"/>
</dbReference>
<evidence type="ECO:0000256" key="3">
    <source>
        <dbReference type="ARBA" id="ARBA00023125"/>
    </source>
</evidence>
<dbReference type="EMBL" id="JBFMVT010000002">
    <property type="protein sequence ID" value="MEW7315306.1"/>
    <property type="molecule type" value="Genomic_DNA"/>
</dbReference>
<comment type="caution">
    <text evidence="5">The sequence shown here is derived from an EMBL/GenBank/DDBJ whole genome shotgun (WGS) entry which is preliminary data.</text>
</comment>
<keyword evidence="2" id="KW-0680">Restriction system</keyword>
<dbReference type="PANTHER" id="PTHR43140:SF1">
    <property type="entry name" value="TYPE I RESTRICTION ENZYME ECOKI SPECIFICITY SUBUNIT"/>
    <property type="match status" value="1"/>
</dbReference>
<dbReference type="GO" id="GO:0004519">
    <property type="term" value="F:endonuclease activity"/>
    <property type="evidence" value="ECO:0007669"/>
    <property type="project" value="UniProtKB-KW"/>
</dbReference>
<dbReference type="EMBL" id="JBFMVT010000002">
    <property type="protein sequence ID" value="MEW7311245.1"/>
    <property type="molecule type" value="Genomic_DNA"/>
</dbReference>
<evidence type="ECO:0000256" key="2">
    <source>
        <dbReference type="ARBA" id="ARBA00022747"/>
    </source>
</evidence>
<name>A0ABV3NNX6_9ENTR</name>
<feature type="domain" description="Type I restriction modification DNA specificity" evidence="4">
    <location>
        <begin position="234"/>
        <end position="411"/>
    </location>
</feature>
<evidence type="ECO:0000313" key="7">
    <source>
        <dbReference type="Proteomes" id="UP001555342"/>
    </source>
</evidence>
<dbReference type="CDD" id="cd17278">
    <property type="entry name" value="RMtype1_S_LdeBORF1052P-TRD2-CR2"/>
    <property type="match status" value="1"/>
</dbReference>
<accession>A0ABV3NNX6</accession>